<dbReference type="InterPro" id="IPR011991">
    <property type="entry name" value="ArsR-like_HTH"/>
</dbReference>
<name>A0A9W6SQD0_9ACTN</name>
<evidence type="ECO:0000256" key="1">
    <source>
        <dbReference type="ARBA" id="ARBA00023015"/>
    </source>
</evidence>
<feature type="domain" description="HTH arsR-type" evidence="4">
    <location>
        <begin position="234"/>
        <end position="319"/>
    </location>
</feature>
<evidence type="ECO:0000256" key="3">
    <source>
        <dbReference type="ARBA" id="ARBA00023163"/>
    </source>
</evidence>
<accession>A0A9W6SQD0</accession>
<sequence length="319" mass="34107">MLRVHFTAEDLTRVRVSAAVDPLWETLLAAHLLQKSDAEVLFGRWRRRARGEAAAFGGLLRLMPPYGYCPDFLTPATGTVHLREGVEAVMSAPKTRIAHELTRLGGAGRLPGSAALLAEGDPATLRRLGAAITGFHDAVLAPHWPQINATVAADRNRRAADLMSGGVDRLLRTVVPGATWTPPVWQVPFPLDDDLYLDGRGLTLTPTFFCLKHPTRLLDPEHPPVLAYPANPRPGWLTETGPAAGLGELLGATRAAALYALAGESATTTGLAARLGISPPTASQHARTLREAGLLVTVRAGKAVLHHATDLGRALLERH</sequence>
<evidence type="ECO:0000313" key="5">
    <source>
        <dbReference type="EMBL" id="GLZ80232.1"/>
    </source>
</evidence>
<dbReference type="InterPro" id="IPR036388">
    <property type="entry name" value="WH-like_DNA-bd_sf"/>
</dbReference>
<dbReference type="CDD" id="cd00090">
    <property type="entry name" value="HTH_ARSR"/>
    <property type="match status" value="1"/>
</dbReference>
<proteinExistence type="predicted"/>
<keyword evidence="2" id="KW-0238">DNA-binding</keyword>
<dbReference type="SMART" id="SM00418">
    <property type="entry name" value="HTH_ARSR"/>
    <property type="match status" value="1"/>
</dbReference>
<keyword evidence="6" id="KW-1185">Reference proteome</keyword>
<dbReference type="GO" id="GO:0003677">
    <property type="term" value="F:DNA binding"/>
    <property type="evidence" value="ECO:0007669"/>
    <property type="project" value="UniProtKB-KW"/>
</dbReference>
<dbReference type="Proteomes" id="UP001165079">
    <property type="component" value="Unassembled WGS sequence"/>
</dbReference>
<dbReference type="InterPro" id="IPR036390">
    <property type="entry name" value="WH_DNA-bd_sf"/>
</dbReference>
<keyword evidence="1" id="KW-0805">Transcription regulation</keyword>
<reference evidence="5" key="1">
    <citation type="submission" date="2023-03" db="EMBL/GenBank/DDBJ databases">
        <title>Actinorhabdospora filicis NBRC 111898.</title>
        <authorList>
            <person name="Ichikawa N."/>
            <person name="Sato H."/>
            <person name="Tonouchi N."/>
        </authorList>
    </citation>
    <scope>NUCLEOTIDE SEQUENCE</scope>
    <source>
        <strain evidence="5">NBRC 111898</strain>
    </source>
</reference>
<dbReference type="GO" id="GO:0003700">
    <property type="term" value="F:DNA-binding transcription factor activity"/>
    <property type="evidence" value="ECO:0007669"/>
    <property type="project" value="InterPro"/>
</dbReference>
<protein>
    <submittedName>
        <fullName evidence="5">Transcriptional regulator</fullName>
    </submittedName>
</protein>
<dbReference type="AlphaFoldDB" id="A0A9W6SQD0"/>
<comment type="caution">
    <text evidence="5">The sequence shown here is derived from an EMBL/GenBank/DDBJ whole genome shotgun (WGS) entry which is preliminary data.</text>
</comment>
<dbReference type="InterPro" id="IPR001845">
    <property type="entry name" value="HTH_ArsR_DNA-bd_dom"/>
</dbReference>
<dbReference type="EMBL" id="BSTX01000003">
    <property type="protein sequence ID" value="GLZ80232.1"/>
    <property type="molecule type" value="Genomic_DNA"/>
</dbReference>
<dbReference type="Gene3D" id="1.10.10.10">
    <property type="entry name" value="Winged helix-like DNA-binding domain superfamily/Winged helix DNA-binding domain"/>
    <property type="match status" value="1"/>
</dbReference>
<dbReference type="SUPFAM" id="SSF46785">
    <property type="entry name" value="Winged helix' DNA-binding domain"/>
    <property type="match status" value="1"/>
</dbReference>
<dbReference type="RefSeq" id="WP_285665356.1">
    <property type="nucleotide sequence ID" value="NZ_BSTX01000003.1"/>
</dbReference>
<evidence type="ECO:0000313" key="6">
    <source>
        <dbReference type="Proteomes" id="UP001165079"/>
    </source>
</evidence>
<keyword evidence="3" id="KW-0804">Transcription</keyword>
<gene>
    <name evidence="5" type="ORF">Afil01_50390</name>
</gene>
<dbReference type="Pfam" id="PF01022">
    <property type="entry name" value="HTH_5"/>
    <property type="match status" value="1"/>
</dbReference>
<dbReference type="PANTHER" id="PTHR43132:SF8">
    <property type="entry name" value="HTH-TYPE TRANSCRIPTIONAL REGULATOR KMTR"/>
    <property type="match status" value="1"/>
</dbReference>
<evidence type="ECO:0000259" key="4">
    <source>
        <dbReference type="PROSITE" id="PS50987"/>
    </source>
</evidence>
<organism evidence="5 6">
    <name type="scientific">Actinorhabdospora filicis</name>
    <dbReference type="NCBI Taxonomy" id="1785913"/>
    <lineage>
        <taxon>Bacteria</taxon>
        <taxon>Bacillati</taxon>
        <taxon>Actinomycetota</taxon>
        <taxon>Actinomycetes</taxon>
        <taxon>Micromonosporales</taxon>
        <taxon>Micromonosporaceae</taxon>
        <taxon>Actinorhabdospora</taxon>
    </lineage>
</organism>
<dbReference type="InterPro" id="IPR051011">
    <property type="entry name" value="Metal_resp_trans_reg"/>
</dbReference>
<evidence type="ECO:0000256" key="2">
    <source>
        <dbReference type="ARBA" id="ARBA00023125"/>
    </source>
</evidence>
<dbReference type="PROSITE" id="PS50987">
    <property type="entry name" value="HTH_ARSR_2"/>
    <property type="match status" value="1"/>
</dbReference>
<dbReference type="PANTHER" id="PTHR43132">
    <property type="entry name" value="ARSENICAL RESISTANCE OPERON REPRESSOR ARSR-RELATED"/>
    <property type="match status" value="1"/>
</dbReference>